<organism evidence="1">
    <name type="scientific">marine sediment metagenome</name>
    <dbReference type="NCBI Taxonomy" id="412755"/>
    <lineage>
        <taxon>unclassified sequences</taxon>
        <taxon>metagenomes</taxon>
        <taxon>ecological metagenomes</taxon>
    </lineage>
</organism>
<feature type="non-terminal residue" evidence="1">
    <location>
        <position position="314"/>
    </location>
</feature>
<feature type="non-terminal residue" evidence="1">
    <location>
        <position position="1"/>
    </location>
</feature>
<proteinExistence type="predicted"/>
<reference evidence="1" key="1">
    <citation type="journal article" date="2014" name="Front. Microbiol.">
        <title>High frequency of phylogenetically diverse reductive dehalogenase-homologous genes in deep subseafloor sedimentary metagenomes.</title>
        <authorList>
            <person name="Kawai M."/>
            <person name="Futagami T."/>
            <person name="Toyoda A."/>
            <person name="Takaki Y."/>
            <person name="Nishi S."/>
            <person name="Hori S."/>
            <person name="Arai W."/>
            <person name="Tsubouchi T."/>
            <person name="Morono Y."/>
            <person name="Uchiyama I."/>
            <person name="Ito T."/>
            <person name="Fujiyama A."/>
            <person name="Inagaki F."/>
            <person name="Takami H."/>
        </authorList>
    </citation>
    <scope>NUCLEOTIDE SEQUENCE</scope>
    <source>
        <strain evidence="1">Expedition CK06-06</strain>
    </source>
</reference>
<comment type="caution">
    <text evidence="1">The sequence shown here is derived from an EMBL/GenBank/DDBJ whole genome shotgun (WGS) entry which is preliminary data.</text>
</comment>
<dbReference type="AlphaFoldDB" id="X1MLJ1"/>
<protein>
    <submittedName>
        <fullName evidence="1">Uncharacterized protein</fullName>
    </submittedName>
</protein>
<accession>X1MLJ1</accession>
<sequence length="314" mass="37771">AEMLHKNYPDIMFFDSAWKLLDPSIWYTKLLTECLNTFRYECEGVFTGECNRFTCESGGTVYKPIVDAGKYNPYKKMLSARASVSRSFKILKYIEKITKNKIYLLQTVLTIPKIFSELLFEDPDGKIRYKECINIFLKKYELFLRPEKHKREKLQLGVWDNLHEWGSNKPFNPHEHPHLLYPNVLYSYADQKFTRFQPFFSPDQNKKIKELWRESLIEGLDLHNTMTIYGDYKNLIIDGELNVNHKYAKEKHEQLHLLKYARRSWLCDVGKYFMNCNEDNDHVRFALYWNWIKQQFRKFEEHGCIENRTRVHGF</sequence>
<name>X1MLJ1_9ZZZZ</name>
<gene>
    <name evidence="1" type="ORF">S06H3_18527</name>
</gene>
<dbReference type="EMBL" id="BARV01009381">
    <property type="protein sequence ID" value="GAI15555.1"/>
    <property type="molecule type" value="Genomic_DNA"/>
</dbReference>
<evidence type="ECO:0000313" key="1">
    <source>
        <dbReference type="EMBL" id="GAI15555.1"/>
    </source>
</evidence>